<dbReference type="Proteomes" id="UP000777935">
    <property type="component" value="Unassembled WGS sequence"/>
</dbReference>
<evidence type="ECO:0008006" key="4">
    <source>
        <dbReference type="Google" id="ProtNLM"/>
    </source>
</evidence>
<name>A0ABX2J007_9RHOB</name>
<evidence type="ECO:0000256" key="1">
    <source>
        <dbReference type="SAM" id="Phobius"/>
    </source>
</evidence>
<comment type="caution">
    <text evidence="2">The sequence shown here is derived from an EMBL/GenBank/DDBJ whole genome shotgun (WGS) entry which is preliminary data.</text>
</comment>
<protein>
    <recommendedName>
        <fullName evidence="4">Prepilin-type N-terminal cleavage/methylation domain-containing protein</fullName>
    </recommendedName>
</protein>
<feature type="transmembrane region" description="Helical" evidence="1">
    <location>
        <begin position="12"/>
        <end position="31"/>
    </location>
</feature>
<dbReference type="RefSeq" id="WP_174140067.1">
    <property type="nucleotide sequence ID" value="NZ_JABUFE010000024.1"/>
</dbReference>
<organism evidence="2 3">
    <name type="scientific">Parasulfitobacter algicola</name>
    <dbReference type="NCBI Taxonomy" id="2614809"/>
    <lineage>
        <taxon>Bacteria</taxon>
        <taxon>Pseudomonadati</taxon>
        <taxon>Pseudomonadota</taxon>
        <taxon>Alphaproteobacteria</taxon>
        <taxon>Rhodobacterales</taxon>
        <taxon>Roseobacteraceae</taxon>
        <taxon>Parasulfitobacter</taxon>
    </lineage>
</organism>
<reference evidence="2 3" key="1">
    <citation type="submission" date="2020-06" db="EMBL/GenBank/DDBJ databases">
        <title>Sulfitobacter algicola sp. nov., isolated from green algae.</title>
        <authorList>
            <person name="Wang C."/>
        </authorList>
    </citation>
    <scope>NUCLEOTIDE SEQUENCE [LARGE SCALE GENOMIC DNA]</scope>
    <source>
        <strain evidence="2 3">1151</strain>
    </source>
</reference>
<proteinExistence type="predicted"/>
<keyword evidence="3" id="KW-1185">Reference proteome</keyword>
<evidence type="ECO:0000313" key="2">
    <source>
        <dbReference type="EMBL" id="NSX56917.1"/>
    </source>
</evidence>
<dbReference type="EMBL" id="JABUFE010000024">
    <property type="protein sequence ID" value="NSX56917.1"/>
    <property type="molecule type" value="Genomic_DNA"/>
</dbReference>
<accession>A0ABX2J007</accession>
<sequence>MTLHFKSTSGVSLFEVMLALGILSLMLGVIATSSRGPSDTLLLQQDAAAMQRNLTDLRAQSIQTGQPVSFDTTGLSCDANPKPIVFFSDGSAQGQPLCLRKNDLTLSLILDPLIGRYKIGDIE</sequence>
<keyword evidence="1" id="KW-0812">Transmembrane</keyword>
<keyword evidence="1" id="KW-0472">Membrane</keyword>
<gene>
    <name evidence="2" type="ORF">HRQ87_19230</name>
</gene>
<keyword evidence="1" id="KW-1133">Transmembrane helix</keyword>
<evidence type="ECO:0000313" key="3">
    <source>
        <dbReference type="Proteomes" id="UP000777935"/>
    </source>
</evidence>